<name>A0ABR1RFP5_9PEZI</name>
<evidence type="ECO:0000313" key="3">
    <source>
        <dbReference type="Proteomes" id="UP001396898"/>
    </source>
</evidence>
<keyword evidence="3" id="KW-1185">Reference proteome</keyword>
<comment type="caution">
    <text evidence="2">The sequence shown here is derived from an EMBL/GenBank/DDBJ whole genome shotgun (WGS) entry which is preliminary data.</text>
</comment>
<proteinExistence type="predicted"/>
<evidence type="ECO:0000313" key="2">
    <source>
        <dbReference type="EMBL" id="KAK8008716.1"/>
    </source>
</evidence>
<evidence type="ECO:0000256" key="1">
    <source>
        <dbReference type="SAM" id="MobiDB-lite"/>
    </source>
</evidence>
<gene>
    <name evidence="2" type="ORF">PG991_011267</name>
</gene>
<reference evidence="2 3" key="1">
    <citation type="submission" date="2023-01" db="EMBL/GenBank/DDBJ databases">
        <title>Analysis of 21 Apiospora genomes using comparative genomics revels a genus with tremendous synthesis potential of carbohydrate active enzymes and secondary metabolites.</title>
        <authorList>
            <person name="Sorensen T."/>
        </authorList>
    </citation>
    <scope>NUCLEOTIDE SEQUENCE [LARGE SCALE GENOMIC DNA]</scope>
    <source>
        <strain evidence="2 3">CBS 20057</strain>
    </source>
</reference>
<dbReference type="EMBL" id="JAQQWI010000016">
    <property type="protein sequence ID" value="KAK8008716.1"/>
    <property type="molecule type" value="Genomic_DNA"/>
</dbReference>
<sequence length="499" mass="55987">MAMYHVRVRDYYWDRTLSRYSQERVHTPVQCPVLQQRNRAAPCTARLLNGKVRLGVHLVSHDKDLSVCSARPPYLAEAHGILIKTSRPSCPCPIWVMQEKIKFEHPFPVSIVDLSSHEPMESECARICWVPHLEESDGTLLTILNDAPGEVQIGSTKTIRSNVITQVPGCPEKTKAEWVEIKRLSNCRKLGEKEKEVKFNAQFESFRSDQRALDSPGESLQDCIRSPVQRLLTSPFRLDALPESSLTPDEDLEVPQPAASDWSNDDSRVGSSDLSDDDYLSEDPFDHRPLSTSRRARRLCCRYPDLAPTFADPDPRHRHLQDQDCPRGSKHSEHCIFTDIQPTKCFLKNHQHCRLAPADEVQIIDLDSTAPSPTSPEPSSLTLVLEQSLPDSTSEQHYSGDCAIDGEEDYQSVCDWPLIPGLDARLRSPDLPGPVDRTFASPSPFMVPDPTPPCETRPVTPSPSMMDIDAEWMPTHEESISLLQHGLPSTPPPSDAPFI</sequence>
<feature type="region of interest" description="Disordered" evidence="1">
    <location>
        <begin position="442"/>
        <end position="467"/>
    </location>
</feature>
<feature type="region of interest" description="Disordered" evidence="1">
    <location>
        <begin position="242"/>
        <end position="288"/>
    </location>
</feature>
<organism evidence="2 3">
    <name type="scientific">Apiospora marii</name>
    <dbReference type="NCBI Taxonomy" id="335849"/>
    <lineage>
        <taxon>Eukaryota</taxon>
        <taxon>Fungi</taxon>
        <taxon>Dikarya</taxon>
        <taxon>Ascomycota</taxon>
        <taxon>Pezizomycotina</taxon>
        <taxon>Sordariomycetes</taxon>
        <taxon>Xylariomycetidae</taxon>
        <taxon>Amphisphaeriales</taxon>
        <taxon>Apiosporaceae</taxon>
        <taxon>Apiospora</taxon>
    </lineage>
</organism>
<feature type="compositionally biased region" description="Acidic residues" evidence="1">
    <location>
        <begin position="274"/>
        <end position="283"/>
    </location>
</feature>
<dbReference type="Proteomes" id="UP001396898">
    <property type="component" value="Unassembled WGS sequence"/>
</dbReference>
<protein>
    <submittedName>
        <fullName evidence="2">Uncharacterized protein</fullName>
    </submittedName>
</protein>
<feature type="compositionally biased region" description="Pro residues" evidence="1">
    <location>
        <begin position="445"/>
        <end position="455"/>
    </location>
</feature>
<accession>A0ABR1RFP5</accession>